<dbReference type="Pfam" id="PF21530">
    <property type="entry name" value="Pif1_2B_dom"/>
    <property type="match status" value="1"/>
</dbReference>
<keyword evidence="3" id="KW-1185">Reference proteome</keyword>
<sequence>EFEYFSADSVEDKDQVDQILYPTKFLNTLTPSRIPSYHLVLKKDVPIILLYNLDPSEELYNSTRLMIKNCYKFGLDAEIITGVNKSKKIFIP</sequence>
<accession>A0ABN7X586</accession>
<name>A0ABN7X586_GIGMA</name>
<dbReference type="PANTHER" id="PTHR10492">
    <property type="match status" value="1"/>
</dbReference>
<reference evidence="2 3" key="1">
    <citation type="submission" date="2021-06" db="EMBL/GenBank/DDBJ databases">
        <authorList>
            <person name="Kallberg Y."/>
            <person name="Tangrot J."/>
            <person name="Rosling A."/>
        </authorList>
    </citation>
    <scope>NUCLEOTIDE SEQUENCE [LARGE SCALE GENOMIC DNA]</scope>
    <source>
        <strain evidence="2 3">120-4 pot B 10/14</strain>
    </source>
</reference>
<organism evidence="2 3">
    <name type="scientific">Gigaspora margarita</name>
    <dbReference type="NCBI Taxonomy" id="4874"/>
    <lineage>
        <taxon>Eukaryota</taxon>
        <taxon>Fungi</taxon>
        <taxon>Fungi incertae sedis</taxon>
        <taxon>Mucoromycota</taxon>
        <taxon>Glomeromycotina</taxon>
        <taxon>Glomeromycetes</taxon>
        <taxon>Diversisporales</taxon>
        <taxon>Gigasporaceae</taxon>
        <taxon>Gigaspora</taxon>
    </lineage>
</organism>
<dbReference type="Proteomes" id="UP000789901">
    <property type="component" value="Unassembled WGS sequence"/>
</dbReference>
<proteinExistence type="predicted"/>
<gene>
    <name evidence="2" type="ORF">GMARGA_LOCUS38507</name>
</gene>
<protein>
    <submittedName>
        <fullName evidence="2">36930_t:CDS:1</fullName>
    </submittedName>
</protein>
<evidence type="ECO:0000313" key="2">
    <source>
        <dbReference type="EMBL" id="CAG8847122.1"/>
    </source>
</evidence>
<dbReference type="InterPro" id="IPR049163">
    <property type="entry name" value="Pif1-like_2B_dom"/>
</dbReference>
<evidence type="ECO:0000313" key="3">
    <source>
        <dbReference type="Proteomes" id="UP000789901"/>
    </source>
</evidence>
<feature type="domain" description="DNA helicase Pif1-like 2B" evidence="1">
    <location>
        <begin position="24"/>
        <end position="68"/>
    </location>
</feature>
<dbReference type="EMBL" id="CAJVQB010086287">
    <property type="protein sequence ID" value="CAG8847122.1"/>
    <property type="molecule type" value="Genomic_DNA"/>
</dbReference>
<evidence type="ECO:0000259" key="1">
    <source>
        <dbReference type="Pfam" id="PF21530"/>
    </source>
</evidence>
<feature type="non-terminal residue" evidence="2">
    <location>
        <position position="1"/>
    </location>
</feature>
<dbReference type="PANTHER" id="PTHR10492:SF57">
    <property type="entry name" value="ATP-DEPENDENT DNA HELICASE"/>
    <property type="match status" value="1"/>
</dbReference>
<comment type="caution">
    <text evidence="2">The sequence shown here is derived from an EMBL/GenBank/DDBJ whole genome shotgun (WGS) entry which is preliminary data.</text>
</comment>